<sequence>MKSGLMALGVVLVIIGCVFTLQGLGYLAGSVMTGVTLWAIIGPILALAGIALIVWAARAGRSGHSG</sequence>
<accession>A0AA41U771</accession>
<protein>
    <submittedName>
        <fullName evidence="2">Uncharacterized protein</fullName>
    </submittedName>
</protein>
<comment type="caution">
    <text evidence="2">The sequence shown here is derived from an EMBL/GenBank/DDBJ whole genome shotgun (WGS) entry which is preliminary data.</text>
</comment>
<keyword evidence="1" id="KW-0472">Membrane</keyword>
<proteinExistence type="predicted"/>
<evidence type="ECO:0000313" key="2">
    <source>
        <dbReference type="EMBL" id="MCF4121035.1"/>
    </source>
</evidence>
<dbReference type="Proteomes" id="UP001165405">
    <property type="component" value="Unassembled WGS sequence"/>
</dbReference>
<feature type="transmembrane region" description="Helical" evidence="1">
    <location>
        <begin position="35"/>
        <end position="57"/>
    </location>
</feature>
<name>A0AA41U771_9MICO</name>
<feature type="transmembrane region" description="Helical" evidence="1">
    <location>
        <begin position="7"/>
        <end position="29"/>
    </location>
</feature>
<dbReference type="AlphaFoldDB" id="A0AA41U771"/>
<evidence type="ECO:0000313" key="3">
    <source>
        <dbReference type="Proteomes" id="UP001165405"/>
    </source>
</evidence>
<organism evidence="2 3">
    <name type="scientific">Antribacter soli</name>
    <dbReference type="NCBI Taxonomy" id="2910976"/>
    <lineage>
        <taxon>Bacteria</taxon>
        <taxon>Bacillati</taxon>
        <taxon>Actinomycetota</taxon>
        <taxon>Actinomycetes</taxon>
        <taxon>Micrococcales</taxon>
        <taxon>Promicromonosporaceae</taxon>
        <taxon>Antribacter</taxon>
    </lineage>
</organism>
<keyword evidence="3" id="KW-1185">Reference proteome</keyword>
<reference evidence="2" key="1">
    <citation type="submission" date="2022-01" db="EMBL/GenBank/DDBJ databases">
        <title>Antribacter sp. nov., isolated from Guizhou of China.</title>
        <authorList>
            <person name="Chengliang C."/>
            <person name="Ya Z."/>
        </authorList>
    </citation>
    <scope>NUCLEOTIDE SEQUENCE</scope>
    <source>
        <strain evidence="2">KLBMP 9083</strain>
    </source>
</reference>
<keyword evidence="1" id="KW-0812">Transmembrane</keyword>
<dbReference type="EMBL" id="JAKGSG010000025">
    <property type="protein sequence ID" value="MCF4121035.1"/>
    <property type="molecule type" value="Genomic_DNA"/>
</dbReference>
<dbReference type="PROSITE" id="PS51257">
    <property type="entry name" value="PROKAR_LIPOPROTEIN"/>
    <property type="match status" value="1"/>
</dbReference>
<evidence type="ECO:0000256" key="1">
    <source>
        <dbReference type="SAM" id="Phobius"/>
    </source>
</evidence>
<gene>
    <name evidence="2" type="ORF">L1785_08575</name>
</gene>
<keyword evidence="1" id="KW-1133">Transmembrane helix</keyword>
<dbReference type="RefSeq" id="WP_236088795.1">
    <property type="nucleotide sequence ID" value="NZ_JAKGSG010000025.1"/>
</dbReference>